<evidence type="ECO:0000256" key="3">
    <source>
        <dbReference type="ARBA" id="ARBA00022781"/>
    </source>
</evidence>
<evidence type="ECO:0000256" key="6">
    <source>
        <dbReference type="ARBA" id="ARBA00023310"/>
    </source>
</evidence>
<evidence type="ECO:0000256" key="2">
    <source>
        <dbReference type="ARBA" id="ARBA00022448"/>
    </source>
</evidence>
<dbReference type="InterPro" id="IPR026015">
    <property type="entry name" value="ATP_synth_OSCP/delta_N_sf"/>
</dbReference>
<evidence type="ECO:0000256" key="1">
    <source>
        <dbReference type="ARBA" id="ARBA00004370"/>
    </source>
</evidence>
<evidence type="ECO:0008006" key="8">
    <source>
        <dbReference type="Google" id="ProtNLM"/>
    </source>
</evidence>
<organism evidence="7">
    <name type="scientific">marine metagenome</name>
    <dbReference type="NCBI Taxonomy" id="408172"/>
    <lineage>
        <taxon>unclassified sequences</taxon>
        <taxon>metagenomes</taxon>
        <taxon>ecological metagenomes</taxon>
    </lineage>
</organism>
<dbReference type="NCBIfam" id="TIGR01145">
    <property type="entry name" value="ATP_synt_delta"/>
    <property type="match status" value="1"/>
</dbReference>
<keyword evidence="3" id="KW-0375">Hydrogen ion transport</keyword>
<keyword evidence="6" id="KW-0066">ATP synthesis</keyword>
<protein>
    <recommendedName>
        <fullName evidence="8">ATP synthase F(1) sector subunit delta</fullName>
    </recommendedName>
</protein>
<proteinExistence type="inferred from homology"/>
<name>A0A382UZZ3_9ZZZZ</name>
<accession>A0A382UZZ3</accession>
<evidence type="ECO:0000256" key="5">
    <source>
        <dbReference type="ARBA" id="ARBA00023136"/>
    </source>
</evidence>
<dbReference type="AlphaFoldDB" id="A0A382UZZ3"/>
<dbReference type="InterPro" id="IPR020781">
    <property type="entry name" value="ATPase_OSCP/d_CS"/>
</dbReference>
<dbReference type="Pfam" id="PF00213">
    <property type="entry name" value="OSCP"/>
    <property type="match status" value="1"/>
</dbReference>
<sequence length="136" mass="15544">MNQLFITRRVQIEDKMVMLKNILGDKISGIEMDLIVLLIENGHMLLYGEVLERFDYLIDKDSKIIKVQITSSTRLPDDEVQKISSTIENKIQKKLNVKMDTDISLVGGIKLRIGNTLIDGSVSNRLQKMRDTLIQV</sequence>
<gene>
    <name evidence="7" type="ORF">METZ01_LOCUS392657</name>
</gene>
<keyword evidence="2" id="KW-0813">Transport</keyword>
<keyword evidence="4" id="KW-0406">Ion transport</keyword>
<dbReference type="PANTHER" id="PTHR11910">
    <property type="entry name" value="ATP SYNTHASE DELTA CHAIN"/>
    <property type="match status" value="1"/>
</dbReference>
<dbReference type="PROSITE" id="PS00389">
    <property type="entry name" value="ATPASE_DELTA"/>
    <property type="match status" value="1"/>
</dbReference>
<dbReference type="HAMAP" id="MF_01416">
    <property type="entry name" value="ATP_synth_delta_bact"/>
    <property type="match status" value="1"/>
</dbReference>
<evidence type="ECO:0000313" key="7">
    <source>
        <dbReference type="EMBL" id="SVD39803.1"/>
    </source>
</evidence>
<evidence type="ECO:0000256" key="4">
    <source>
        <dbReference type="ARBA" id="ARBA00023065"/>
    </source>
</evidence>
<dbReference type="PRINTS" id="PR00125">
    <property type="entry name" value="ATPASEDELTA"/>
</dbReference>
<dbReference type="SUPFAM" id="SSF47928">
    <property type="entry name" value="N-terminal domain of the delta subunit of the F1F0-ATP synthase"/>
    <property type="match status" value="1"/>
</dbReference>
<dbReference type="EMBL" id="UINC01148108">
    <property type="protein sequence ID" value="SVD39803.1"/>
    <property type="molecule type" value="Genomic_DNA"/>
</dbReference>
<dbReference type="InterPro" id="IPR000711">
    <property type="entry name" value="ATPase_OSCP/dsu"/>
</dbReference>
<dbReference type="GO" id="GO:0046933">
    <property type="term" value="F:proton-transporting ATP synthase activity, rotational mechanism"/>
    <property type="evidence" value="ECO:0007669"/>
    <property type="project" value="InterPro"/>
</dbReference>
<keyword evidence="5" id="KW-0472">Membrane</keyword>
<dbReference type="GO" id="GO:0016020">
    <property type="term" value="C:membrane"/>
    <property type="evidence" value="ECO:0007669"/>
    <property type="project" value="UniProtKB-SubCell"/>
</dbReference>
<comment type="subcellular location">
    <subcellularLocation>
        <location evidence="1">Membrane</location>
    </subcellularLocation>
</comment>
<reference evidence="7" key="1">
    <citation type="submission" date="2018-05" db="EMBL/GenBank/DDBJ databases">
        <authorList>
            <person name="Lanie J.A."/>
            <person name="Ng W.-L."/>
            <person name="Kazmierczak K.M."/>
            <person name="Andrzejewski T.M."/>
            <person name="Davidsen T.M."/>
            <person name="Wayne K.J."/>
            <person name="Tettelin H."/>
            <person name="Glass J.I."/>
            <person name="Rusch D."/>
            <person name="Podicherti R."/>
            <person name="Tsui H.-C.T."/>
            <person name="Winkler M.E."/>
        </authorList>
    </citation>
    <scope>NUCLEOTIDE SEQUENCE</scope>
</reference>